<dbReference type="Pfam" id="PF03633">
    <property type="entry name" value="Glyco_hydro_65C"/>
    <property type="match status" value="1"/>
</dbReference>
<dbReference type="Gene3D" id="2.60.120.260">
    <property type="entry name" value="Galactose-binding domain-like"/>
    <property type="match status" value="1"/>
</dbReference>
<accession>A0A6A6BR31</accession>
<dbReference type="RefSeq" id="XP_033402281.1">
    <property type="nucleotide sequence ID" value="XM_033538612.1"/>
</dbReference>
<dbReference type="InterPro" id="IPR012341">
    <property type="entry name" value="6hp_glycosidase-like_sf"/>
</dbReference>
<dbReference type="InterPro" id="IPR005194">
    <property type="entry name" value="Glyco_hydro_65_C"/>
</dbReference>
<dbReference type="Pfam" id="PF22422">
    <property type="entry name" value="MGH1-like_GH"/>
    <property type="match status" value="1"/>
</dbReference>
<name>A0A6A6BR31_9PEZI</name>
<dbReference type="OrthoDB" id="5382128at2759"/>
<feature type="signal peptide" evidence="1">
    <location>
        <begin position="1"/>
        <end position="18"/>
    </location>
</feature>
<gene>
    <name evidence="4" type="ORF">K452DRAFT_262464</name>
</gene>
<dbReference type="GO" id="GO:0003824">
    <property type="term" value="F:catalytic activity"/>
    <property type="evidence" value="ECO:0007669"/>
    <property type="project" value="UniProtKB-ARBA"/>
</dbReference>
<organism evidence="4 5">
    <name type="scientific">Aplosporella prunicola CBS 121167</name>
    <dbReference type="NCBI Taxonomy" id="1176127"/>
    <lineage>
        <taxon>Eukaryota</taxon>
        <taxon>Fungi</taxon>
        <taxon>Dikarya</taxon>
        <taxon>Ascomycota</taxon>
        <taxon>Pezizomycotina</taxon>
        <taxon>Dothideomycetes</taxon>
        <taxon>Dothideomycetes incertae sedis</taxon>
        <taxon>Botryosphaeriales</taxon>
        <taxon>Aplosporellaceae</taxon>
        <taxon>Aplosporella</taxon>
    </lineage>
</organism>
<dbReference type="SUPFAM" id="SSF48208">
    <property type="entry name" value="Six-hairpin glycosidases"/>
    <property type="match status" value="1"/>
</dbReference>
<feature type="chain" id="PRO_5025634547" evidence="1">
    <location>
        <begin position="19"/>
        <end position="863"/>
    </location>
</feature>
<evidence type="ECO:0000259" key="2">
    <source>
        <dbReference type="Pfam" id="PF03633"/>
    </source>
</evidence>
<dbReference type="EMBL" id="ML995475">
    <property type="protein sequence ID" value="KAF2146572.1"/>
    <property type="molecule type" value="Genomic_DNA"/>
</dbReference>
<dbReference type="InterPro" id="IPR008928">
    <property type="entry name" value="6-hairpin_glycosidase_sf"/>
</dbReference>
<dbReference type="AlphaFoldDB" id="A0A6A6BR31"/>
<proteinExistence type="predicted"/>
<protein>
    <submittedName>
        <fullName evidence="4">Uncharacterized protein</fullName>
    </submittedName>
</protein>
<sequence>MRPSLLCSTLLLALRSRAQDPIRPYPLVDAELKSTSFLDHASYVQDLDDPQWYLDNIPFVDFPDKPVQDVYYYRTSVIKRHLKYAHEGHGWTFTEFIHPVTWASKFQTIPDSAGHHIVEARWLRDTNYAKDLILAYTRGGTEALNGVTYTHYVQRAIYEHAQVTGDKNFLTAQLEGMIRMFDLWDVQFDNTTGLYHRTPLSDAQEYSLPGYTVGGPNGGPVEQWDSFDNDYNTIWLGPETYRPSFNSYMVANARAIASVAALSGNDSLATAWTTRADDLEAKMTDLLWDQDINFWIDVVEGSNIPAVGRQLIGYYPYRFDVGTNSTFVRGLEAGLTPEAFLTDFGPTTLEQTNPYYTARKNNTNCCVWNGQSWPFSTSVYLNVLAKLVRTNESSVTKEFFNQEFDKYVRTNHRGGVPYTAESHYPTVDQWSGDTANHSEHYLHSTYLDNVFTNLLGIVPNLEDKLELRPLVPDNWTYFAVENLPYHGSLLSLLWDQTGTHYAASNTSGLSIYLDGQLIHTQPSLQALSIPLSNRSSAIAALAARPRHANILANPNTPWGFPAATSDYTWSPNGDVAAYPAWKLIDGLVWYDGTPDNRWTNNQSTTPTNTVNVTLARARALRSVSLAVHADDERDGGVRGGGVIACPAAVRVAALDGTVLAERNPWSDCRPNALNTLLFTAPANGTDASANDVPADGEGVLYITAGLSITLRNQLHYAVALSEVQVWVPETDNDEEEEGEQSRYELEDGLAGTFIGSFQGTASGLNSSVVDGGVALGTGAWVEVGGVVVPEAGTGSVRLTGRGPGEVGVRVNFAGEGNGTVVSFDEGGEGTQEKSVEVVWEKGRNVVTVWWVGGKPWVDAFVVE</sequence>
<keyword evidence="1" id="KW-0732">Signal</keyword>
<dbReference type="Proteomes" id="UP000799438">
    <property type="component" value="Unassembled WGS sequence"/>
</dbReference>
<evidence type="ECO:0000259" key="3">
    <source>
        <dbReference type="Pfam" id="PF22422"/>
    </source>
</evidence>
<dbReference type="Gene3D" id="1.50.10.10">
    <property type="match status" value="1"/>
</dbReference>
<reference evidence="4" key="1">
    <citation type="journal article" date="2020" name="Stud. Mycol.">
        <title>101 Dothideomycetes genomes: a test case for predicting lifestyles and emergence of pathogens.</title>
        <authorList>
            <person name="Haridas S."/>
            <person name="Albert R."/>
            <person name="Binder M."/>
            <person name="Bloem J."/>
            <person name="Labutti K."/>
            <person name="Salamov A."/>
            <person name="Andreopoulos B."/>
            <person name="Baker S."/>
            <person name="Barry K."/>
            <person name="Bills G."/>
            <person name="Bluhm B."/>
            <person name="Cannon C."/>
            <person name="Castanera R."/>
            <person name="Culley D."/>
            <person name="Daum C."/>
            <person name="Ezra D."/>
            <person name="Gonzalez J."/>
            <person name="Henrissat B."/>
            <person name="Kuo A."/>
            <person name="Liang C."/>
            <person name="Lipzen A."/>
            <person name="Lutzoni F."/>
            <person name="Magnuson J."/>
            <person name="Mondo S."/>
            <person name="Nolan M."/>
            <person name="Ohm R."/>
            <person name="Pangilinan J."/>
            <person name="Park H.-J."/>
            <person name="Ramirez L."/>
            <person name="Alfaro M."/>
            <person name="Sun H."/>
            <person name="Tritt A."/>
            <person name="Yoshinaga Y."/>
            <person name="Zwiers L.-H."/>
            <person name="Turgeon B."/>
            <person name="Goodwin S."/>
            <person name="Spatafora J."/>
            <person name="Crous P."/>
            <person name="Grigoriev I."/>
        </authorList>
    </citation>
    <scope>NUCLEOTIDE SEQUENCE</scope>
    <source>
        <strain evidence="4">CBS 121167</strain>
    </source>
</reference>
<evidence type="ECO:0000256" key="1">
    <source>
        <dbReference type="SAM" id="SignalP"/>
    </source>
</evidence>
<evidence type="ECO:0000313" key="5">
    <source>
        <dbReference type="Proteomes" id="UP000799438"/>
    </source>
</evidence>
<feature type="domain" description="Mannosylglycerate hydrolase MGH1-like glycoside hydrolase" evidence="3">
    <location>
        <begin position="107"/>
        <end position="444"/>
    </location>
</feature>
<feature type="domain" description="Glycoside hydrolase family 65 C-terminal" evidence="2">
    <location>
        <begin position="462"/>
        <end position="517"/>
    </location>
</feature>
<dbReference type="GeneID" id="54296108"/>
<keyword evidence="5" id="KW-1185">Reference proteome</keyword>
<dbReference type="InterPro" id="IPR054491">
    <property type="entry name" value="MGH1-like_GH"/>
</dbReference>
<evidence type="ECO:0000313" key="4">
    <source>
        <dbReference type="EMBL" id="KAF2146572.1"/>
    </source>
</evidence>
<dbReference type="GO" id="GO:0005975">
    <property type="term" value="P:carbohydrate metabolic process"/>
    <property type="evidence" value="ECO:0007669"/>
    <property type="project" value="InterPro"/>
</dbReference>